<name>A0AAX6HQE2_IRIPA</name>
<gene>
    <name evidence="1" type="ORF">M6B38_299460</name>
</gene>
<protein>
    <submittedName>
        <fullName evidence="1">Uncharacterized protein</fullName>
    </submittedName>
</protein>
<comment type="caution">
    <text evidence="1">The sequence shown here is derived from an EMBL/GenBank/DDBJ whole genome shotgun (WGS) entry which is preliminary data.</text>
</comment>
<proteinExistence type="predicted"/>
<sequence length="110" mass="11979">MSITCSVLTSKVRYCSCSILMLFDILSSRGPWASPGRSWAGATLPSHLGQPPGPLPPKYNSKAQILSLMYPVPGGAQVTQRKIGKPKSLLIPVSRTRRGDHVKIQYFSNP</sequence>
<keyword evidence="2" id="KW-1185">Reference proteome</keyword>
<organism evidence="1 2">
    <name type="scientific">Iris pallida</name>
    <name type="common">Sweet iris</name>
    <dbReference type="NCBI Taxonomy" id="29817"/>
    <lineage>
        <taxon>Eukaryota</taxon>
        <taxon>Viridiplantae</taxon>
        <taxon>Streptophyta</taxon>
        <taxon>Embryophyta</taxon>
        <taxon>Tracheophyta</taxon>
        <taxon>Spermatophyta</taxon>
        <taxon>Magnoliopsida</taxon>
        <taxon>Liliopsida</taxon>
        <taxon>Asparagales</taxon>
        <taxon>Iridaceae</taxon>
        <taxon>Iridoideae</taxon>
        <taxon>Irideae</taxon>
        <taxon>Iris</taxon>
    </lineage>
</organism>
<dbReference type="EMBL" id="JANAVB010007399">
    <property type="protein sequence ID" value="KAJ6842963.1"/>
    <property type="molecule type" value="Genomic_DNA"/>
</dbReference>
<dbReference type="AlphaFoldDB" id="A0AAX6HQE2"/>
<reference evidence="1" key="1">
    <citation type="journal article" date="2023" name="GigaByte">
        <title>Genome assembly of the bearded iris, Iris pallida Lam.</title>
        <authorList>
            <person name="Bruccoleri R.E."/>
            <person name="Oakeley E.J."/>
            <person name="Faust A.M.E."/>
            <person name="Altorfer M."/>
            <person name="Dessus-Babus S."/>
            <person name="Burckhardt D."/>
            <person name="Oertli M."/>
            <person name="Naumann U."/>
            <person name="Petersen F."/>
            <person name="Wong J."/>
        </authorList>
    </citation>
    <scope>NUCLEOTIDE SEQUENCE</scope>
    <source>
        <strain evidence="1">GSM-AAB239-AS_SAM_17_03QT</strain>
    </source>
</reference>
<accession>A0AAX6HQE2</accession>
<evidence type="ECO:0000313" key="2">
    <source>
        <dbReference type="Proteomes" id="UP001140949"/>
    </source>
</evidence>
<evidence type="ECO:0000313" key="1">
    <source>
        <dbReference type="EMBL" id="KAJ6842963.1"/>
    </source>
</evidence>
<reference evidence="1" key="2">
    <citation type="submission" date="2023-04" db="EMBL/GenBank/DDBJ databases">
        <authorList>
            <person name="Bruccoleri R.E."/>
            <person name="Oakeley E.J."/>
            <person name="Faust A.-M."/>
            <person name="Dessus-Babus S."/>
            <person name="Altorfer M."/>
            <person name="Burckhardt D."/>
            <person name="Oertli M."/>
            <person name="Naumann U."/>
            <person name="Petersen F."/>
            <person name="Wong J."/>
        </authorList>
    </citation>
    <scope>NUCLEOTIDE SEQUENCE</scope>
    <source>
        <strain evidence="1">GSM-AAB239-AS_SAM_17_03QT</strain>
        <tissue evidence="1">Leaf</tissue>
    </source>
</reference>
<dbReference type="Proteomes" id="UP001140949">
    <property type="component" value="Unassembled WGS sequence"/>
</dbReference>